<keyword evidence="1" id="KW-0472">Membrane</keyword>
<evidence type="ECO:0008006" key="4">
    <source>
        <dbReference type="Google" id="ProtNLM"/>
    </source>
</evidence>
<dbReference type="PANTHER" id="PTHR42305:SF1">
    <property type="entry name" value="MEMBRANE PROTEIN RV1733C-RELATED"/>
    <property type="match status" value="1"/>
</dbReference>
<sequence>MPGEQDEQHAAVRKLPRRATDLIEDVVVWVLLSASLLLVAAALIAGVGAHGRVNERIHTQSQDRTMLPARVLAQAPVVPLDPGSRIAVEVEWVGPDGVRRTGFVPVPAAAPAGSEVPVWVDRTGATVDPPPARVDAVAAGIFTGIAVLAVGASVLGVVWLLVRRGIDAVNARRWAREWADIGPEWTGHR</sequence>
<name>A0ABS9T6Y3_9PSEU</name>
<dbReference type="RefSeq" id="WP_241034502.1">
    <property type="nucleotide sequence ID" value="NZ_BAAAJF010000034.1"/>
</dbReference>
<reference evidence="2 3" key="1">
    <citation type="submission" date="2022-03" db="EMBL/GenBank/DDBJ databases">
        <title>Pseudonocardia alaer sp. nov., a novel actinomycete isolated from reed forest soil.</title>
        <authorList>
            <person name="Wang L."/>
        </authorList>
    </citation>
    <scope>NUCLEOTIDE SEQUENCE [LARGE SCALE GENOMIC DNA]</scope>
    <source>
        <strain evidence="2 3">Y-16303</strain>
        <plasmid evidence="2">unnamed</plasmid>
    </source>
</reference>
<accession>A0ABS9T6Y3</accession>
<dbReference type="Proteomes" id="UP001299970">
    <property type="component" value="Unassembled WGS sequence"/>
</dbReference>
<feature type="transmembrane region" description="Helical" evidence="1">
    <location>
        <begin position="26"/>
        <end position="49"/>
    </location>
</feature>
<keyword evidence="1" id="KW-0812">Transmembrane</keyword>
<keyword evidence="1" id="KW-1133">Transmembrane helix</keyword>
<dbReference type="EMBL" id="JAKXMK010000002">
    <property type="protein sequence ID" value="MCH6164299.1"/>
    <property type="molecule type" value="Genomic_DNA"/>
</dbReference>
<gene>
    <name evidence="2" type="ORF">MMF94_01285</name>
</gene>
<keyword evidence="3" id="KW-1185">Reference proteome</keyword>
<geneLocation type="plasmid" evidence="2">
    <name>unnamed</name>
</geneLocation>
<protein>
    <recommendedName>
        <fullName evidence="4">Integral membrane protein</fullName>
    </recommendedName>
</protein>
<organism evidence="2 3">
    <name type="scientific">Pseudonocardia alaniniphila</name>
    <dbReference type="NCBI Taxonomy" id="75291"/>
    <lineage>
        <taxon>Bacteria</taxon>
        <taxon>Bacillati</taxon>
        <taxon>Actinomycetota</taxon>
        <taxon>Actinomycetes</taxon>
        <taxon>Pseudonocardiales</taxon>
        <taxon>Pseudonocardiaceae</taxon>
        <taxon>Pseudonocardia</taxon>
    </lineage>
</organism>
<keyword evidence="2" id="KW-0614">Plasmid</keyword>
<evidence type="ECO:0000256" key="1">
    <source>
        <dbReference type="SAM" id="Phobius"/>
    </source>
</evidence>
<dbReference type="PANTHER" id="PTHR42305">
    <property type="entry name" value="MEMBRANE PROTEIN RV1733C-RELATED"/>
    <property type="match status" value="1"/>
</dbReference>
<comment type="caution">
    <text evidence="2">The sequence shown here is derived from an EMBL/GenBank/DDBJ whole genome shotgun (WGS) entry which is preliminary data.</text>
</comment>
<feature type="transmembrane region" description="Helical" evidence="1">
    <location>
        <begin position="136"/>
        <end position="162"/>
    </location>
</feature>
<evidence type="ECO:0000313" key="2">
    <source>
        <dbReference type="EMBL" id="MCH6164299.1"/>
    </source>
</evidence>
<evidence type="ECO:0000313" key="3">
    <source>
        <dbReference type="Proteomes" id="UP001299970"/>
    </source>
</evidence>
<proteinExistence type="predicted"/>
<dbReference type="InterPro" id="IPR039708">
    <property type="entry name" value="MT1774/Rv1733c-like"/>
</dbReference>